<keyword evidence="1 4" id="KW-0328">Glycosyltransferase</keyword>
<evidence type="ECO:0000313" key="5">
    <source>
        <dbReference type="Proteomes" id="UP000254716"/>
    </source>
</evidence>
<dbReference type="Gene3D" id="3.90.550.10">
    <property type="entry name" value="Spore Coat Polysaccharide Biosynthesis Protein SpsA, Chain A"/>
    <property type="match status" value="1"/>
</dbReference>
<dbReference type="PANTHER" id="PTHR22916:SF51">
    <property type="entry name" value="GLYCOSYLTRANSFERASE EPSH-RELATED"/>
    <property type="match status" value="1"/>
</dbReference>
<dbReference type="GO" id="GO:0050501">
    <property type="term" value="F:hyaluronan synthase activity"/>
    <property type="evidence" value="ECO:0007669"/>
    <property type="project" value="UniProtKB-EC"/>
</dbReference>
<dbReference type="FunFam" id="3.90.550.10:FF:000097">
    <property type="entry name" value="Glycosyl transferase"/>
    <property type="match status" value="1"/>
</dbReference>
<organism evidence="4 5">
    <name type="scientific">Escherichia coli</name>
    <dbReference type="NCBI Taxonomy" id="562"/>
    <lineage>
        <taxon>Bacteria</taxon>
        <taxon>Pseudomonadati</taxon>
        <taxon>Pseudomonadota</taxon>
        <taxon>Gammaproteobacteria</taxon>
        <taxon>Enterobacterales</taxon>
        <taxon>Enterobacteriaceae</taxon>
        <taxon>Escherichia</taxon>
    </lineage>
</organism>
<keyword evidence="2 4" id="KW-0808">Transferase</keyword>
<evidence type="ECO:0000313" key="4">
    <source>
        <dbReference type="EMBL" id="STJ15181.1"/>
    </source>
</evidence>
<evidence type="ECO:0000259" key="3">
    <source>
        <dbReference type="Pfam" id="PF00535"/>
    </source>
</evidence>
<feature type="domain" description="Glycosyltransferase 2-like" evidence="3">
    <location>
        <begin position="9"/>
        <end position="137"/>
    </location>
</feature>
<accession>A0A376VSZ7</accession>
<dbReference type="InterPro" id="IPR029044">
    <property type="entry name" value="Nucleotide-diphossugar_trans"/>
</dbReference>
<dbReference type="InterPro" id="IPR001173">
    <property type="entry name" value="Glyco_trans_2-like"/>
</dbReference>
<dbReference type="PANTHER" id="PTHR22916">
    <property type="entry name" value="GLYCOSYLTRANSFERASE"/>
    <property type="match status" value="1"/>
</dbReference>
<dbReference type="CDD" id="cd00761">
    <property type="entry name" value="Glyco_tranf_GTA_type"/>
    <property type="match status" value="1"/>
</dbReference>
<gene>
    <name evidence="4" type="primary">hyaD_1</name>
    <name evidence="4" type="ORF">NCTC9081_00527</name>
</gene>
<dbReference type="SUPFAM" id="SSF53448">
    <property type="entry name" value="Nucleotide-diphospho-sugar transferases"/>
    <property type="match status" value="1"/>
</dbReference>
<dbReference type="EC" id="2.4.1.212" evidence="4"/>
<evidence type="ECO:0000256" key="1">
    <source>
        <dbReference type="ARBA" id="ARBA00022676"/>
    </source>
</evidence>
<sequence length="266" mass="31054">MMNSTNKLSVIIPLYNAGNDFRTCMESLITQTWTALEIIIINDGSTDNSVEIAKHYAENYPHVRLLHQANAGASVARNRGIEVATGKYVAFVDADDEVYPTMYETLMTMALEDDLDVAQCNADWCFRETGETWQSIPTDRLRSTGVLTGPDWLRMGLSSRRWTHVVWMGVYRRDVIVKNNIRFIAGLHHQDIVWTTEFMFNALRARYTEQSLYKYYLHNTSVSRLHRQGNKNLNYQRHYIKITRLLEKLNRNYADKLRFIRNFISK</sequence>
<dbReference type="AlphaFoldDB" id="A0A376VSZ7"/>
<reference evidence="4 5" key="1">
    <citation type="submission" date="2018-06" db="EMBL/GenBank/DDBJ databases">
        <authorList>
            <consortium name="Pathogen Informatics"/>
            <person name="Doyle S."/>
        </authorList>
    </citation>
    <scope>NUCLEOTIDE SEQUENCE [LARGE SCALE GENOMIC DNA]</scope>
    <source>
        <strain evidence="4 5">NCTC9081</strain>
    </source>
</reference>
<protein>
    <submittedName>
        <fullName evidence="4">Putative glycosyl transferase</fullName>
        <ecNumber evidence="4">2.4.1.212</ecNumber>
    </submittedName>
</protein>
<dbReference type="NCBIfam" id="NF007482">
    <property type="entry name" value="PRK10073.1"/>
    <property type="match status" value="1"/>
</dbReference>
<evidence type="ECO:0000256" key="2">
    <source>
        <dbReference type="ARBA" id="ARBA00022679"/>
    </source>
</evidence>
<proteinExistence type="predicted"/>
<name>A0A376VSZ7_ECOLX</name>
<dbReference type="Pfam" id="PF00535">
    <property type="entry name" value="Glycos_transf_2"/>
    <property type="match status" value="1"/>
</dbReference>
<dbReference type="Proteomes" id="UP000254716">
    <property type="component" value="Unassembled WGS sequence"/>
</dbReference>
<dbReference type="EMBL" id="UGCV01000008">
    <property type="protein sequence ID" value="STJ15181.1"/>
    <property type="molecule type" value="Genomic_DNA"/>
</dbReference>